<reference evidence="1" key="1">
    <citation type="submission" date="2020-07" db="EMBL/GenBank/DDBJ databases">
        <title>Genome sequence and genetic diversity analysis of an under-domesticated orphan crop, white fonio (Digitaria exilis).</title>
        <authorList>
            <person name="Bennetzen J.L."/>
            <person name="Chen S."/>
            <person name="Ma X."/>
            <person name="Wang X."/>
            <person name="Yssel A.E.J."/>
            <person name="Chaluvadi S.R."/>
            <person name="Johnson M."/>
            <person name="Gangashetty P."/>
            <person name="Hamidou F."/>
            <person name="Sanogo M.D."/>
            <person name="Zwaenepoel A."/>
            <person name="Wallace J."/>
            <person name="Van De Peer Y."/>
            <person name="Van Deynze A."/>
        </authorList>
    </citation>
    <scope>NUCLEOTIDE SEQUENCE</scope>
    <source>
        <tissue evidence="1">Leaves</tissue>
    </source>
</reference>
<dbReference type="EMBL" id="JACEFO010002306">
    <property type="protein sequence ID" value="KAF8666372.1"/>
    <property type="molecule type" value="Genomic_DNA"/>
</dbReference>
<proteinExistence type="predicted"/>
<evidence type="ECO:0000313" key="2">
    <source>
        <dbReference type="Proteomes" id="UP000636709"/>
    </source>
</evidence>
<dbReference type="AlphaFoldDB" id="A0A835ARC6"/>
<evidence type="ECO:0000313" key="1">
    <source>
        <dbReference type="EMBL" id="KAF8666372.1"/>
    </source>
</evidence>
<keyword evidence="2" id="KW-1185">Reference proteome</keyword>
<comment type="caution">
    <text evidence="1">The sequence shown here is derived from an EMBL/GenBank/DDBJ whole genome shotgun (WGS) entry which is preliminary data.</text>
</comment>
<gene>
    <name evidence="1" type="ORF">HU200_053475</name>
</gene>
<organism evidence="1 2">
    <name type="scientific">Digitaria exilis</name>
    <dbReference type="NCBI Taxonomy" id="1010633"/>
    <lineage>
        <taxon>Eukaryota</taxon>
        <taxon>Viridiplantae</taxon>
        <taxon>Streptophyta</taxon>
        <taxon>Embryophyta</taxon>
        <taxon>Tracheophyta</taxon>
        <taxon>Spermatophyta</taxon>
        <taxon>Magnoliopsida</taxon>
        <taxon>Liliopsida</taxon>
        <taxon>Poales</taxon>
        <taxon>Poaceae</taxon>
        <taxon>PACMAD clade</taxon>
        <taxon>Panicoideae</taxon>
        <taxon>Panicodae</taxon>
        <taxon>Paniceae</taxon>
        <taxon>Anthephorinae</taxon>
        <taxon>Digitaria</taxon>
    </lineage>
</organism>
<sequence length="49" mass="5699">MCISGTCDYFGHGMEECHCCVYTSQKKYCYRTMEECRSKCRACNPQCLP</sequence>
<accession>A0A835ARC6</accession>
<name>A0A835ARC6_9POAL</name>
<protein>
    <submittedName>
        <fullName evidence="1">Uncharacterized protein</fullName>
    </submittedName>
</protein>
<dbReference type="Proteomes" id="UP000636709">
    <property type="component" value="Unassembled WGS sequence"/>
</dbReference>